<dbReference type="Proteomes" id="UP001280121">
    <property type="component" value="Unassembled WGS sequence"/>
</dbReference>
<organism evidence="1 2">
    <name type="scientific">Dipteronia dyeriana</name>
    <dbReference type="NCBI Taxonomy" id="168575"/>
    <lineage>
        <taxon>Eukaryota</taxon>
        <taxon>Viridiplantae</taxon>
        <taxon>Streptophyta</taxon>
        <taxon>Embryophyta</taxon>
        <taxon>Tracheophyta</taxon>
        <taxon>Spermatophyta</taxon>
        <taxon>Magnoliopsida</taxon>
        <taxon>eudicotyledons</taxon>
        <taxon>Gunneridae</taxon>
        <taxon>Pentapetalae</taxon>
        <taxon>rosids</taxon>
        <taxon>malvids</taxon>
        <taxon>Sapindales</taxon>
        <taxon>Sapindaceae</taxon>
        <taxon>Hippocastanoideae</taxon>
        <taxon>Acereae</taxon>
        <taxon>Dipteronia</taxon>
    </lineage>
</organism>
<accession>A0AAD9UAG5</accession>
<dbReference type="PANTHER" id="PTHR34115">
    <property type="entry name" value="PROTEIN, PUTATIVE-RELATED"/>
    <property type="match status" value="1"/>
</dbReference>
<keyword evidence="2" id="KW-1185">Reference proteome</keyword>
<proteinExistence type="predicted"/>
<comment type="caution">
    <text evidence="1">The sequence shown here is derived from an EMBL/GenBank/DDBJ whole genome shotgun (WGS) entry which is preliminary data.</text>
</comment>
<dbReference type="PANTHER" id="PTHR34115:SF6">
    <property type="entry name" value="PROTEIN, PUTATIVE-RELATED"/>
    <property type="match status" value="1"/>
</dbReference>
<sequence>MKIKIEPFYLLCSTGTCGHEGTDLDGVGSERWVARVRYQCLNRVQELISRMPYHAVFGFLIPMLVGILEVKSQESRVKSQGTNKSSFETHVPSKHVCVSVVHILVCCFAFAADMKSQRTLQKYYRPIKALQPRRCHLRIC</sequence>
<dbReference type="AlphaFoldDB" id="A0AAD9UAG5"/>
<protein>
    <submittedName>
        <fullName evidence="1">Uncharacterized protein</fullName>
    </submittedName>
</protein>
<reference evidence="1" key="1">
    <citation type="journal article" date="2023" name="Plant J.">
        <title>Genome sequences and population genomics provide insights into the demographic history, inbreeding, and mutation load of two 'living fossil' tree species of Dipteronia.</title>
        <authorList>
            <person name="Feng Y."/>
            <person name="Comes H.P."/>
            <person name="Chen J."/>
            <person name="Zhu S."/>
            <person name="Lu R."/>
            <person name="Zhang X."/>
            <person name="Li P."/>
            <person name="Qiu J."/>
            <person name="Olsen K.M."/>
            <person name="Qiu Y."/>
        </authorList>
    </citation>
    <scope>NUCLEOTIDE SEQUENCE</scope>
    <source>
        <strain evidence="1">KIB01</strain>
    </source>
</reference>
<evidence type="ECO:0000313" key="1">
    <source>
        <dbReference type="EMBL" id="KAK2650631.1"/>
    </source>
</evidence>
<evidence type="ECO:0000313" key="2">
    <source>
        <dbReference type="Proteomes" id="UP001280121"/>
    </source>
</evidence>
<name>A0AAD9UAG5_9ROSI</name>
<dbReference type="InterPro" id="IPR053258">
    <property type="entry name" value="Ca-permeable_cation_channel"/>
</dbReference>
<gene>
    <name evidence="1" type="ORF">Ddye_018120</name>
</gene>
<dbReference type="EMBL" id="JANJYI010000005">
    <property type="protein sequence ID" value="KAK2650631.1"/>
    <property type="molecule type" value="Genomic_DNA"/>
</dbReference>